<gene>
    <name evidence="1" type="ORF">IGS73_14820</name>
</gene>
<evidence type="ECO:0000313" key="2">
    <source>
        <dbReference type="Proteomes" id="UP000593998"/>
    </source>
</evidence>
<sequence>MTTTRTTAEHLMMAVDALGLHAQWVWTGGNCRAIRVQTEPFHCDPHVLITHEWEPFTDGDLRADLSGQNLALGLYLTEDDEPTTSIERVTDSQRIAAAAGALLKPSRHLTVAPRG</sequence>
<proteinExistence type="predicted"/>
<dbReference type="AlphaFoldDB" id="A0A7L9IZB7"/>
<dbReference type="RefSeq" id="WP_192910855.1">
    <property type="nucleotide sequence ID" value="NZ_CP062789.1"/>
</dbReference>
<accession>A0A7L9IZB7</accession>
<evidence type="ECO:0000313" key="1">
    <source>
        <dbReference type="EMBL" id="QOK22342.1"/>
    </source>
</evidence>
<protein>
    <submittedName>
        <fullName evidence="1">Uncharacterized protein</fullName>
    </submittedName>
</protein>
<reference evidence="1 2" key="1">
    <citation type="submission" date="2020-10" db="EMBL/GenBank/DDBJ databases">
        <title>Janibacter indicus TT2 genome sequence.</title>
        <authorList>
            <person name="Lee K."/>
            <person name="Ganzorig M."/>
        </authorList>
    </citation>
    <scope>NUCLEOTIDE SEQUENCE [LARGE SCALE GENOMIC DNA]</scope>
    <source>
        <strain evidence="1 2">TT2</strain>
    </source>
</reference>
<dbReference type="EMBL" id="CP062789">
    <property type="protein sequence ID" value="QOK22342.1"/>
    <property type="molecule type" value="Genomic_DNA"/>
</dbReference>
<name>A0A7L9IZB7_9MICO</name>
<organism evidence="1 2">
    <name type="scientific">Janibacter indicus</name>
    <dbReference type="NCBI Taxonomy" id="857417"/>
    <lineage>
        <taxon>Bacteria</taxon>
        <taxon>Bacillati</taxon>
        <taxon>Actinomycetota</taxon>
        <taxon>Actinomycetes</taxon>
        <taxon>Micrococcales</taxon>
        <taxon>Intrasporangiaceae</taxon>
        <taxon>Janibacter</taxon>
    </lineage>
</organism>
<dbReference type="Proteomes" id="UP000593998">
    <property type="component" value="Chromosome"/>
</dbReference>